<organism evidence="2 3">
    <name type="scientific">Sphaerochaeta pleomorpha (strain ATCC BAA-1885 / DSM 22778 / Grapes)</name>
    <dbReference type="NCBI Taxonomy" id="158190"/>
    <lineage>
        <taxon>Bacteria</taxon>
        <taxon>Pseudomonadati</taxon>
        <taxon>Spirochaetota</taxon>
        <taxon>Spirochaetia</taxon>
        <taxon>Spirochaetales</taxon>
        <taxon>Sphaerochaetaceae</taxon>
        <taxon>Sphaerochaeta</taxon>
    </lineage>
</organism>
<accession>G8QXJ0</accession>
<feature type="chain" id="PRO_5003515169" description="Repeat protein" evidence="1">
    <location>
        <begin position="24"/>
        <end position="409"/>
    </location>
</feature>
<dbReference type="AlphaFoldDB" id="G8QXJ0"/>
<feature type="signal peptide" evidence="1">
    <location>
        <begin position="1"/>
        <end position="23"/>
    </location>
</feature>
<dbReference type="EMBL" id="CP003155">
    <property type="protein sequence ID" value="AEV29553.1"/>
    <property type="molecule type" value="Genomic_DNA"/>
</dbReference>
<sequence length="409" mass="44945">MKRRSTVFLVSFLFLMSASALFAASNAEKLYATSRDLDLNVASIDSIIKSYDALNDRIAKEATDAQKDMQKAASKGDADKYYAAYSRLATLSSYGIDEDATKALLARIVAEDEPAKKEHATWLYENSRYYSPSLSLDFSSSGEGFSYRYRQQVTQTPGTDITLPDGSQLQVNSQKLGILAGWGITKDSVTYKGGDTISMPYTNQTLYAIWHNGVQFTDSISKTNDFISEVKEGEEVQVPTPVAPDSSYLFAGWYDRTTGTLLTDEATYSLKGKAASFEALWRELSVEAVQPLYYAADKLPTQTQLSVGFSLKNGGTVALQGLQATMKTDSAYVTMIKDNLAVRSIPAGLQVTNNSWYPTVEQGTIEGEENTFRFVLAKDTPSGTVIPFMLEFSDNKGNTWSSSVSFTVK</sequence>
<protein>
    <recommendedName>
        <fullName evidence="4">Repeat protein</fullName>
    </recommendedName>
</protein>
<dbReference type="OrthoDB" id="369195at2"/>
<proteinExistence type="predicted"/>
<reference evidence="2 3" key="1">
    <citation type="submission" date="2011-11" db="EMBL/GenBank/DDBJ databases">
        <title>Complete sequence of Spirochaeta sp. grapes.</title>
        <authorList>
            <consortium name="US DOE Joint Genome Institute"/>
            <person name="Lucas S."/>
            <person name="Han J."/>
            <person name="Lapidus A."/>
            <person name="Cheng J.-F."/>
            <person name="Goodwin L."/>
            <person name="Pitluck S."/>
            <person name="Peters L."/>
            <person name="Ovchinnikova G."/>
            <person name="Munk A.C."/>
            <person name="Detter J.C."/>
            <person name="Han C."/>
            <person name="Tapia R."/>
            <person name="Land M."/>
            <person name="Hauser L."/>
            <person name="Kyrpides N."/>
            <person name="Ivanova N."/>
            <person name="Pagani I."/>
            <person name="Ritalahtilisa K."/>
            <person name="Loeffler F."/>
            <person name="Woyke T."/>
        </authorList>
    </citation>
    <scope>NUCLEOTIDE SEQUENCE [LARGE SCALE GENOMIC DNA]</scope>
    <source>
        <strain evidence="3">ATCC BAA-1885 / DSM 22778 / Grapes</strain>
    </source>
</reference>
<dbReference type="KEGG" id="sgp:SpiGrapes_1756"/>
<gene>
    <name evidence="2" type="ordered locus">SpiGrapes_1756</name>
</gene>
<evidence type="ECO:0000313" key="2">
    <source>
        <dbReference type="EMBL" id="AEV29553.1"/>
    </source>
</evidence>
<evidence type="ECO:0000313" key="3">
    <source>
        <dbReference type="Proteomes" id="UP000005632"/>
    </source>
</evidence>
<keyword evidence="1" id="KW-0732">Signal</keyword>
<dbReference type="Proteomes" id="UP000005632">
    <property type="component" value="Chromosome"/>
</dbReference>
<dbReference type="RefSeq" id="WP_014270396.1">
    <property type="nucleotide sequence ID" value="NC_016633.1"/>
</dbReference>
<dbReference type="STRING" id="158190.SpiGrapes_1756"/>
<dbReference type="HOGENOM" id="CLU_679533_0_0_12"/>
<evidence type="ECO:0008006" key="4">
    <source>
        <dbReference type="Google" id="ProtNLM"/>
    </source>
</evidence>
<name>G8QXJ0_SPHPG</name>
<keyword evidence="3" id="KW-1185">Reference proteome</keyword>
<evidence type="ECO:0000256" key="1">
    <source>
        <dbReference type="SAM" id="SignalP"/>
    </source>
</evidence>